<dbReference type="GO" id="GO:0005811">
    <property type="term" value="C:lipid droplet"/>
    <property type="evidence" value="ECO:0007669"/>
    <property type="project" value="EnsemblPlants"/>
</dbReference>
<dbReference type="GO" id="GO:0080186">
    <property type="term" value="P:developmental vegetative growth"/>
    <property type="evidence" value="ECO:0007669"/>
    <property type="project" value="EnsemblPlants"/>
</dbReference>
<sequence length="248" mass="27773">MQEEKKLKYLDFFRCATAFTVACVSRVYDYAKENSGPLKPGVQTVEGSVKTVLGPVYQKLHHLPSDLLFFADGKVDDTVSKLDSYVPPLVKTASSQLCAAASEVRRSGVTEAVSELYTKYEPVGRDLYTKYEPVAEHYAVSAWEAANRLPLFPHVAQIIVLSASYWSERYNDSVLYASQTGYHVAQYLPFIPTDRIAKVFKGRAQMEMEPIHEESETDVHQESETDVHVDEKQQSTSSVGEDAPHPSE</sequence>
<dbReference type="HOGENOM" id="CLU_069928_1_0_1"/>
<feature type="region of interest" description="Disordered" evidence="2">
    <location>
        <begin position="209"/>
        <end position="248"/>
    </location>
</feature>
<protein>
    <recommendedName>
        <fullName evidence="5">Stress-related protein</fullName>
    </recommendedName>
</protein>
<dbReference type="PANTHER" id="PTHR33732">
    <property type="entry name" value="REF/SRPP-LIKE PROTEIN OS05G0151300/LOC_OS05G05940"/>
    <property type="match status" value="1"/>
</dbReference>
<dbReference type="eggNOG" id="ENOG502QUI7">
    <property type="taxonomic scope" value="Eukaryota"/>
</dbReference>
<dbReference type="Pfam" id="PF05755">
    <property type="entry name" value="REF"/>
    <property type="match status" value="1"/>
</dbReference>
<dbReference type="EMBL" id="KI394661">
    <property type="protein sequence ID" value="ERN02195.1"/>
    <property type="molecule type" value="Genomic_DNA"/>
</dbReference>
<dbReference type="InterPro" id="IPR008802">
    <property type="entry name" value="REF"/>
</dbReference>
<dbReference type="PANTHER" id="PTHR33732:SF3">
    <property type="entry name" value="OS07G0671800 PROTEIN"/>
    <property type="match status" value="1"/>
</dbReference>
<dbReference type="GO" id="GO:1902584">
    <property type="term" value="P:positive regulation of response to water deprivation"/>
    <property type="evidence" value="ECO:0007669"/>
    <property type="project" value="EnsemblPlants"/>
</dbReference>
<evidence type="ECO:0000313" key="4">
    <source>
        <dbReference type="Proteomes" id="UP000017836"/>
    </source>
</evidence>
<gene>
    <name evidence="3" type="ORF">AMTR_s00045p00206880</name>
</gene>
<dbReference type="Gramene" id="ERN02195">
    <property type="protein sequence ID" value="ERN02195"/>
    <property type="gene ID" value="AMTR_s00045p00206880"/>
</dbReference>
<reference evidence="4" key="1">
    <citation type="journal article" date="2013" name="Science">
        <title>The Amborella genome and the evolution of flowering plants.</title>
        <authorList>
            <consortium name="Amborella Genome Project"/>
        </authorList>
    </citation>
    <scope>NUCLEOTIDE SEQUENCE [LARGE SCALE GENOMIC DNA]</scope>
</reference>
<organism evidence="3 4">
    <name type="scientific">Amborella trichopoda</name>
    <dbReference type="NCBI Taxonomy" id="13333"/>
    <lineage>
        <taxon>Eukaryota</taxon>
        <taxon>Viridiplantae</taxon>
        <taxon>Streptophyta</taxon>
        <taxon>Embryophyta</taxon>
        <taxon>Tracheophyta</taxon>
        <taxon>Spermatophyta</taxon>
        <taxon>Magnoliopsida</taxon>
        <taxon>Amborellales</taxon>
        <taxon>Amborellaceae</taxon>
        <taxon>Amborella</taxon>
    </lineage>
</organism>
<dbReference type="OMA" id="YNQTVCY"/>
<dbReference type="AlphaFoldDB" id="W1P5H9"/>
<dbReference type="GO" id="GO:0045927">
    <property type="term" value="P:positive regulation of growth"/>
    <property type="evidence" value="ECO:0007669"/>
    <property type="project" value="EnsemblPlants"/>
</dbReference>
<dbReference type="GO" id="GO:0034389">
    <property type="term" value="P:lipid droplet organization"/>
    <property type="evidence" value="ECO:0007669"/>
    <property type="project" value="EnsemblPlants"/>
</dbReference>
<evidence type="ECO:0000313" key="3">
    <source>
        <dbReference type="EMBL" id="ERN02195.1"/>
    </source>
</evidence>
<keyword evidence="4" id="KW-1185">Reference proteome</keyword>
<evidence type="ECO:0000256" key="1">
    <source>
        <dbReference type="ARBA" id="ARBA00009737"/>
    </source>
</evidence>
<proteinExistence type="inferred from homology"/>
<comment type="similarity">
    <text evidence="1">Belongs to the REF/SRPP family.</text>
</comment>
<feature type="compositionally biased region" description="Basic and acidic residues" evidence="2">
    <location>
        <begin position="209"/>
        <end position="233"/>
    </location>
</feature>
<dbReference type="Proteomes" id="UP000017836">
    <property type="component" value="Unassembled WGS sequence"/>
</dbReference>
<name>W1P5H9_AMBTC</name>
<evidence type="ECO:0008006" key="5">
    <source>
        <dbReference type="Google" id="ProtNLM"/>
    </source>
</evidence>
<evidence type="ECO:0000256" key="2">
    <source>
        <dbReference type="SAM" id="MobiDB-lite"/>
    </source>
</evidence>
<accession>W1P5H9</accession>